<dbReference type="NCBIfam" id="TIGR00350">
    <property type="entry name" value="lytR_cpsA_psr"/>
    <property type="match status" value="1"/>
</dbReference>
<keyword evidence="3" id="KW-0472">Membrane</keyword>
<sequence>MPLPRRPLDADAPPPAASPDGTADEEPTWQPVEPARRRRPRTRTVLLAALAVLVLLVVAGAVGVELASRRVLGKVERIPEVFAPLDEAKRPQKPAGTDKTLNVLLVGVDTGTAGARDSDAIMLMHVAADRRTAAFVSIPRDSWVAVPDRGPDTIASAYATGGPTLLVRTVEQLTALRIDHFAVMDFAGFKDITDDVGGVDVRVRRASAGFPAGPAHFDGDAALRYVRQQSRGPGGDLEHARRQQQVMKALLTRMGEVGLQANPARTLGLLESVARTTRVDDSLGDGKMRSLALSLRNLRPEQVDFLTAPTGPPGRAGEPRVRLDPVRATGLWDAMVRDDVPGYLRGHPELRPGPL</sequence>
<feature type="region of interest" description="Disordered" evidence="2">
    <location>
        <begin position="1"/>
        <end position="40"/>
    </location>
</feature>
<evidence type="ECO:0000256" key="1">
    <source>
        <dbReference type="ARBA" id="ARBA00006068"/>
    </source>
</evidence>
<comment type="similarity">
    <text evidence="1">Belongs to the LytR/CpsA/Psr (LCP) family.</text>
</comment>
<reference evidence="5" key="1">
    <citation type="submission" date="2020-02" db="EMBL/GenBank/DDBJ databases">
        <authorList>
            <person name="Meier V. D."/>
        </authorList>
    </citation>
    <scope>NUCLEOTIDE SEQUENCE</scope>
    <source>
        <strain evidence="5">AVDCRST_MAG41</strain>
    </source>
</reference>
<protein>
    <submittedName>
        <fullName evidence="5">Cell envelope-associated transcriptional attenuator LytR-CpsA-Psr, subfamily A1 (As in PMID19099556)</fullName>
    </submittedName>
</protein>
<dbReference type="PANTHER" id="PTHR33392">
    <property type="entry name" value="POLYISOPRENYL-TEICHOIC ACID--PEPTIDOGLYCAN TEICHOIC ACID TRANSFERASE TAGU"/>
    <property type="match status" value="1"/>
</dbReference>
<evidence type="ECO:0000259" key="4">
    <source>
        <dbReference type="Pfam" id="PF03816"/>
    </source>
</evidence>
<dbReference type="AlphaFoldDB" id="A0A6J4HCK8"/>
<dbReference type="InterPro" id="IPR050922">
    <property type="entry name" value="LytR/CpsA/Psr_CW_biosynth"/>
</dbReference>
<keyword evidence="3" id="KW-0812">Transmembrane</keyword>
<dbReference type="Pfam" id="PF03816">
    <property type="entry name" value="LytR_cpsA_psr"/>
    <property type="match status" value="1"/>
</dbReference>
<feature type="transmembrane region" description="Helical" evidence="3">
    <location>
        <begin position="45"/>
        <end position="64"/>
    </location>
</feature>
<feature type="domain" description="Cell envelope-related transcriptional attenuator" evidence="4">
    <location>
        <begin position="118"/>
        <end position="254"/>
    </location>
</feature>
<organism evidence="5">
    <name type="scientific">uncultured Mycobacteriales bacterium</name>
    <dbReference type="NCBI Taxonomy" id="581187"/>
    <lineage>
        <taxon>Bacteria</taxon>
        <taxon>Bacillati</taxon>
        <taxon>Actinomycetota</taxon>
        <taxon>Actinomycetes</taxon>
        <taxon>Mycobacteriales</taxon>
        <taxon>environmental samples</taxon>
    </lineage>
</organism>
<name>A0A6J4HCK8_9ACTN</name>
<evidence type="ECO:0000313" key="5">
    <source>
        <dbReference type="EMBL" id="CAA9220743.1"/>
    </source>
</evidence>
<proteinExistence type="inferred from homology"/>
<dbReference type="EMBL" id="CADCTP010000047">
    <property type="protein sequence ID" value="CAA9220743.1"/>
    <property type="molecule type" value="Genomic_DNA"/>
</dbReference>
<dbReference type="Gene3D" id="3.40.630.190">
    <property type="entry name" value="LCP protein"/>
    <property type="match status" value="1"/>
</dbReference>
<evidence type="ECO:0000256" key="2">
    <source>
        <dbReference type="SAM" id="MobiDB-lite"/>
    </source>
</evidence>
<accession>A0A6J4HCK8</accession>
<keyword evidence="3" id="KW-1133">Transmembrane helix</keyword>
<evidence type="ECO:0000256" key="3">
    <source>
        <dbReference type="SAM" id="Phobius"/>
    </source>
</evidence>
<dbReference type="PANTHER" id="PTHR33392:SF6">
    <property type="entry name" value="POLYISOPRENYL-TEICHOIC ACID--PEPTIDOGLYCAN TEICHOIC ACID TRANSFERASE TAGU"/>
    <property type="match status" value="1"/>
</dbReference>
<gene>
    <name evidence="5" type="ORF">AVDCRST_MAG41-480</name>
</gene>
<dbReference type="InterPro" id="IPR004474">
    <property type="entry name" value="LytR_CpsA_psr"/>
</dbReference>